<sequence length="143" mass="15516">MDATRPISSIISLPPKREDSGAYIVGRKNAASRQDPVRIDAEQGLSAKRQHAQAQTAIARKTAIVPVDLRDIQQTFVSPREGADRLHTPYSAQFLAQQLSQQDEVDLPHDPARAHHQAAAAYDNSLGLTATVIGFAGRAERIA</sequence>
<gene>
    <name evidence="1" type="ORF">GQF03_17990</name>
</gene>
<protein>
    <submittedName>
        <fullName evidence="1">Uncharacterized protein</fullName>
    </submittedName>
</protein>
<dbReference type="EMBL" id="WTVA01000015">
    <property type="protein sequence ID" value="MZR24231.1"/>
    <property type="molecule type" value="Genomic_DNA"/>
</dbReference>
<dbReference type="AlphaFoldDB" id="A0A845MKF5"/>
<reference evidence="1 2" key="1">
    <citation type="journal article" date="2014" name="Int. J. Syst. Evol. Microbiol.">
        <title>Sneathiella chungangensis sp. nov., isolated from a marine sand, and emended description of the genus Sneathiella.</title>
        <authorList>
            <person name="Siamphan C."/>
            <person name="Kim H."/>
            <person name="Lee J.S."/>
            <person name="Kim W."/>
        </authorList>
    </citation>
    <scope>NUCLEOTIDE SEQUENCE [LARGE SCALE GENOMIC DNA]</scope>
    <source>
        <strain evidence="1 2">KCTC 32476</strain>
    </source>
</reference>
<keyword evidence="2" id="KW-1185">Reference proteome</keyword>
<evidence type="ECO:0000313" key="1">
    <source>
        <dbReference type="EMBL" id="MZR24231.1"/>
    </source>
</evidence>
<evidence type="ECO:0000313" key="2">
    <source>
        <dbReference type="Proteomes" id="UP000445696"/>
    </source>
</evidence>
<accession>A0A845MKF5</accession>
<proteinExistence type="predicted"/>
<dbReference type="Proteomes" id="UP000445696">
    <property type="component" value="Unassembled WGS sequence"/>
</dbReference>
<organism evidence="1 2">
    <name type="scientific">Sneathiella chungangensis</name>
    <dbReference type="NCBI Taxonomy" id="1418234"/>
    <lineage>
        <taxon>Bacteria</taxon>
        <taxon>Pseudomonadati</taxon>
        <taxon>Pseudomonadota</taxon>
        <taxon>Alphaproteobacteria</taxon>
        <taxon>Sneathiellales</taxon>
        <taxon>Sneathiellaceae</taxon>
        <taxon>Sneathiella</taxon>
    </lineage>
</organism>
<dbReference type="RefSeq" id="WP_161340684.1">
    <property type="nucleotide sequence ID" value="NZ_JBHSDG010000003.1"/>
</dbReference>
<name>A0A845MKF5_9PROT</name>
<comment type="caution">
    <text evidence="1">The sequence shown here is derived from an EMBL/GenBank/DDBJ whole genome shotgun (WGS) entry which is preliminary data.</text>
</comment>